<protein>
    <recommendedName>
        <fullName evidence="1">SpoVT-AbrB domain-containing protein</fullName>
    </recommendedName>
</protein>
<dbReference type="SMART" id="SM00966">
    <property type="entry name" value="SpoVT_AbrB"/>
    <property type="match status" value="1"/>
</dbReference>
<dbReference type="InterPro" id="IPR039052">
    <property type="entry name" value="Antitox_PemI-like"/>
</dbReference>
<name>A0A087CS24_BIFRU</name>
<dbReference type="RefSeq" id="WP_026647153.1">
    <property type="nucleotide sequence ID" value="NZ_JACJUA010000004.1"/>
</dbReference>
<gene>
    <name evidence="2" type="ORF">BRUM_1514</name>
</gene>
<dbReference type="AlphaFoldDB" id="A0A087CS24"/>
<reference evidence="2 3" key="1">
    <citation type="submission" date="2014-03" db="EMBL/GenBank/DDBJ databases">
        <title>Genomics of Bifidobacteria.</title>
        <authorList>
            <person name="Ventura M."/>
            <person name="Milani C."/>
            <person name="Lugli G.A."/>
        </authorList>
    </citation>
    <scope>NUCLEOTIDE SEQUENCE [LARGE SCALE GENOMIC DNA]</scope>
    <source>
        <strain evidence="2 3">LMG 21811</strain>
    </source>
</reference>
<comment type="caution">
    <text evidence="2">The sequence shown here is derived from an EMBL/GenBank/DDBJ whole genome shotgun (WGS) entry which is preliminary data.</text>
</comment>
<proteinExistence type="predicted"/>
<evidence type="ECO:0000313" key="2">
    <source>
        <dbReference type="EMBL" id="KFI86074.1"/>
    </source>
</evidence>
<evidence type="ECO:0000313" key="3">
    <source>
        <dbReference type="Proteomes" id="UP000029078"/>
    </source>
</evidence>
<accession>A0A087CS24</accession>
<evidence type="ECO:0000259" key="1">
    <source>
        <dbReference type="SMART" id="SM00966"/>
    </source>
</evidence>
<dbReference type="Proteomes" id="UP000029078">
    <property type="component" value="Unassembled WGS sequence"/>
</dbReference>
<dbReference type="InterPro" id="IPR007159">
    <property type="entry name" value="SpoVT-AbrB_dom"/>
</dbReference>
<dbReference type="PANTHER" id="PTHR40516:SF1">
    <property type="entry name" value="ANTITOXIN CHPS-RELATED"/>
    <property type="match status" value="1"/>
</dbReference>
<feature type="domain" description="SpoVT-AbrB" evidence="1">
    <location>
        <begin position="7"/>
        <end position="52"/>
    </location>
</feature>
<organism evidence="2 3">
    <name type="scientific">Bifidobacterium ruminantium</name>
    <dbReference type="NCBI Taxonomy" id="78346"/>
    <lineage>
        <taxon>Bacteria</taxon>
        <taxon>Bacillati</taxon>
        <taxon>Actinomycetota</taxon>
        <taxon>Actinomycetes</taxon>
        <taxon>Bifidobacteriales</taxon>
        <taxon>Bifidobacteriaceae</taxon>
        <taxon>Bifidobacterium</taxon>
    </lineage>
</organism>
<dbReference type="SUPFAM" id="SSF89447">
    <property type="entry name" value="AbrB/MazE/MraZ-like"/>
    <property type="match status" value="1"/>
</dbReference>
<sequence>MTTLTLSKWGNAQGVRIPKDLREQVGMTDGCQIDASVQDGGIMLKPIHDAVRVIQVPRLSNVFKNRTTEYQAEEDPFGAPKGDELL</sequence>
<dbReference type="EMBL" id="JGZL01000015">
    <property type="protein sequence ID" value="KFI86074.1"/>
    <property type="molecule type" value="Genomic_DNA"/>
</dbReference>
<dbReference type="eggNOG" id="ENOG50322ZW">
    <property type="taxonomic scope" value="Bacteria"/>
</dbReference>
<dbReference type="InterPro" id="IPR037914">
    <property type="entry name" value="SpoVT-AbrB_sf"/>
</dbReference>
<dbReference type="PANTHER" id="PTHR40516">
    <property type="entry name" value="ANTITOXIN CHPS-RELATED"/>
    <property type="match status" value="1"/>
</dbReference>
<dbReference type="Pfam" id="PF04014">
    <property type="entry name" value="MazE_antitoxin"/>
    <property type="match status" value="1"/>
</dbReference>
<dbReference type="GO" id="GO:0003677">
    <property type="term" value="F:DNA binding"/>
    <property type="evidence" value="ECO:0007669"/>
    <property type="project" value="InterPro"/>
</dbReference>
<dbReference type="Gene3D" id="2.10.260.10">
    <property type="match status" value="1"/>
</dbReference>
<dbReference type="GO" id="GO:0097351">
    <property type="term" value="F:toxin sequestering activity"/>
    <property type="evidence" value="ECO:0007669"/>
    <property type="project" value="InterPro"/>
</dbReference>
<keyword evidence="3" id="KW-1185">Reference proteome</keyword>